<keyword evidence="1" id="KW-0812">Transmembrane</keyword>
<accession>A0A8J9S0D0</accession>
<dbReference type="OMA" id="FTTANER"/>
<proteinExistence type="predicted"/>
<dbReference type="PROSITE" id="PS50222">
    <property type="entry name" value="EF_HAND_2"/>
    <property type="match status" value="1"/>
</dbReference>
<evidence type="ECO:0000256" key="1">
    <source>
        <dbReference type="SAM" id="Phobius"/>
    </source>
</evidence>
<dbReference type="InterPro" id="IPR002048">
    <property type="entry name" value="EF_hand_dom"/>
</dbReference>
<dbReference type="Gene3D" id="1.10.238.10">
    <property type="entry name" value="EF-hand"/>
    <property type="match status" value="1"/>
</dbReference>
<dbReference type="EMBL" id="OU594942">
    <property type="protein sequence ID" value="CAG9278019.1"/>
    <property type="molecule type" value="Genomic_DNA"/>
</dbReference>
<protein>
    <recommendedName>
        <fullName evidence="2">EF-hand domain-containing protein</fullName>
    </recommendedName>
</protein>
<feature type="transmembrane region" description="Helical" evidence="1">
    <location>
        <begin position="62"/>
        <end position="83"/>
    </location>
</feature>
<dbReference type="InterPro" id="IPR011992">
    <property type="entry name" value="EF-hand-dom_pair"/>
</dbReference>
<evidence type="ECO:0000259" key="2">
    <source>
        <dbReference type="PROSITE" id="PS50222"/>
    </source>
</evidence>
<name>A0A8J9S0D0_PHATR</name>
<keyword evidence="1" id="KW-1133">Transmembrane helix</keyword>
<organism evidence="3">
    <name type="scientific">Phaeodactylum tricornutum</name>
    <name type="common">Diatom</name>
    <dbReference type="NCBI Taxonomy" id="2850"/>
    <lineage>
        <taxon>Eukaryota</taxon>
        <taxon>Sar</taxon>
        <taxon>Stramenopiles</taxon>
        <taxon>Ochrophyta</taxon>
        <taxon>Bacillariophyta</taxon>
        <taxon>Bacillariophyceae</taxon>
        <taxon>Bacillariophycidae</taxon>
        <taxon>Naviculales</taxon>
        <taxon>Phaeodactylaceae</taxon>
        <taxon>Phaeodactylum</taxon>
    </lineage>
</organism>
<dbReference type="SUPFAM" id="SSF47473">
    <property type="entry name" value="EF-hand"/>
    <property type="match status" value="1"/>
</dbReference>
<feature type="transmembrane region" description="Helical" evidence="1">
    <location>
        <begin position="89"/>
        <end position="109"/>
    </location>
</feature>
<gene>
    <name evidence="3" type="ORF">PTTT1_LOCUS5590</name>
</gene>
<reference evidence="3" key="1">
    <citation type="submission" date="2022-02" db="EMBL/GenBank/DDBJ databases">
        <authorList>
            <person name="Giguere J D."/>
        </authorList>
    </citation>
    <scope>NUCLEOTIDE SEQUENCE</scope>
    <source>
        <strain evidence="3">CCAP 1055/1</strain>
    </source>
</reference>
<feature type="transmembrane region" description="Helical" evidence="1">
    <location>
        <begin position="171"/>
        <end position="189"/>
    </location>
</feature>
<dbReference type="Proteomes" id="UP000836788">
    <property type="component" value="Chromosome 1"/>
</dbReference>
<dbReference type="GO" id="GO:0005509">
    <property type="term" value="F:calcium ion binding"/>
    <property type="evidence" value="ECO:0007669"/>
    <property type="project" value="InterPro"/>
</dbReference>
<evidence type="ECO:0000313" key="3">
    <source>
        <dbReference type="EMBL" id="CAG9278019.1"/>
    </source>
</evidence>
<keyword evidence="1" id="KW-0472">Membrane</keyword>
<sequence length="292" mass="31142">MSSSESTPLKGGGSSGPGASLDGAKALFQNFWSSDHVQTAGTFAQRQAHDLQRSVQEGHVSVRVLAQLAGIVLCASAFGGFVFSLLTLHLIHALLEVYTFALGGLMLLLESPSFAAGLRNDSTTATNTSATILRVLTARVHANARFLKFVWGRGLLYFVAGSLHFSEGGLMNSVIGGFVMIIGILYLVLGYQANRKLRAAAHAHPVDSLRQQFTTANERGNGTLNAEEFQTFVASIGMTNLGRHELEVVYAHVPTENTSGEISWDDFARWWNANAAEPASAASVLGGSFLSV</sequence>
<feature type="domain" description="EF-hand" evidence="2">
    <location>
        <begin position="204"/>
        <end position="239"/>
    </location>
</feature>
<dbReference type="AlphaFoldDB" id="A0A8J9S0D0"/>